<evidence type="ECO:0000256" key="6">
    <source>
        <dbReference type="ARBA" id="ARBA00022747"/>
    </source>
</evidence>
<sequence length="354" mass="38771">MTPYYADDSATLYLGDALAIGRQLESGSVNCIVTSPPYFGLRDYGEPGQYGLEASPAEYVETMRALFAELRRVLADDGTLWLNLGDSYSGSWGNQGRKEERGTQRPINGGMITPVHDGRYPSKGSNTGAIKPGAPPAKNLMGIPWRVAFALQDDGWILRNEVIWSKPNGMPESITDRLSKRHEHVFMFAKSTRYWFDLDPIREQYDGDRDLTRRARSGSVNKENSIAQAWGQRAEARPPGTSPQTNGGPTGERHTATHERGRNPGDVWSIPTQPFPGAHFAVMPLALAERCIQAGCKPSGTVLDPFSGSGTTGLAAARHGRRYVGIDLSREYLDLSIRTRLAQPALDFASGGDF</sequence>
<keyword evidence="6" id="KW-0680">Restriction system</keyword>
<dbReference type="RefSeq" id="YP_010101716.1">
    <property type="nucleotide sequence ID" value="NC_055792.1"/>
</dbReference>
<feature type="compositionally biased region" description="Basic and acidic residues" evidence="9">
    <location>
        <begin position="251"/>
        <end position="263"/>
    </location>
</feature>
<dbReference type="Gene3D" id="3.40.50.150">
    <property type="entry name" value="Vaccinia Virus protein VP39"/>
    <property type="match status" value="1"/>
</dbReference>
<feature type="domain" description="DNA methylase N-4/N-6" evidence="10">
    <location>
        <begin position="29"/>
        <end position="336"/>
    </location>
</feature>
<dbReference type="GO" id="GO:0015667">
    <property type="term" value="F:site-specific DNA-methyltransferase (cytosine-N4-specific) activity"/>
    <property type="evidence" value="ECO:0007669"/>
    <property type="project" value="UniProtKB-EC"/>
</dbReference>
<evidence type="ECO:0000256" key="1">
    <source>
        <dbReference type="ARBA" id="ARBA00010203"/>
    </source>
</evidence>
<name>A0A481S1Y1_9CAUD</name>
<dbReference type="Proteomes" id="UP000293379">
    <property type="component" value="Segment"/>
</dbReference>
<evidence type="ECO:0000256" key="2">
    <source>
        <dbReference type="ARBA" id="ARBA00012185"/>
    </source>
</evidence>
<dbReference type="EC" id="2.1.1.113" evidence="2"/>
<feature type="region of interest" description="Disordered" evidence="9">
    <location>
        <begin position="92"/>
        <end position="120"/>
    </location>
</feature>
<evidence type="ECO:0000256" key="5">
    <source>
        <dbReference type="ARBA" id="ARBA00022691"/>
    </source>
</evidence>
<keyword evidence="4" id="KW-0808">Transferase</keyword>
<feature type="compositionally biased region" description="Polar residues" evidence="9">
    <location>
        <begin position="218"/>
        <end position="227"/>
    </location>
</feature>
<evidence type="ECO:0000256" key="9">
    <source>
        <dbReference type="SAM" id="MobiDB-lite"/>
    </source>
</evidence>
<accession>A0A481S1Y1</accession>
<feature type="region of interest" description="Disordered" evidence="9">
    <location>
        <begin position="212"/>
        <end position="266"/>
    </location>
</feature>
<proteinExistence type="inferred from homology"/>
<comment type="similarity">
    <text evidence="1">Belongs to the N(4)/N(6)-methyltransferase family. N(4) subfamily.</text>
</comment>
<dbReference type="CDD" id="cd02440">
    <property type="entry name" value="AdoMet_MTases"/>
    <property type="match status" value="1"/>
</dbReference>
<dbReference type="InterPro" id="IPR017985">
    <property type="entry name" value="MeTrfase_CN4_CS"/>
</dbReference>
<dbReference type="GO" id="GO:0032259">
    <property type="term" value="P:methylation"/>
    <property type="evidence" value="ECO:0007669"/>
    <property type="project" value="UniProtKB-KW"/>
</dbReference>
<dbReference type="Pfam" id="PF01555">
    <property type="entry name" value="N6_N4_Mtase"/>
    <property type="match status" value="1"/>
</dbReference>
<dbReference type="GeneID" id="65119490"/>
<evidence type="ECO:0000256" key="4">
    <source>
        <dbReference type="ARBA" id="ARBA00022679"/>
    </source>
</evidence>
<evidence type="ECO:0000256" key="7">
    <source>
        <dbReference type="ARBA" id="ARBA00023125"/>
    </source>
</evidence>
<dbReference type="InterPro" id="IPR002941">
    <property type="entry name" value="DNA_methylase_N4/N6"/>
</dbReference>
<gene>
    <name evidence="11" type="primary">66</name>
    <name evidence="11" type="ORF">PBI_WALRUS_66</name>
</gene>
<keyword evidence="5" id="KW-0949">S-adenosyl-L-methionine</keyword>
<evidence type="ECO:0000259" key="10">
    <source>
        <dbReference type="Pfam" id="PF01555"/>
    </source>
</evidence>
<evidence type="ECO:0000256" key="3">
    <source>
        <dbReference type="ARBA" id="ARBA00022603"/>
    </source>
</evidence>
<evidence type="ECO:0000313" key="12">
    <source>
        <dbReference type="Proteomes" id="UP000293379"/>
    </source>
</evidence>
<dbReference type="PRINTS" id="PR00508">
    <property type="entry name" value="S21N4MTFRASE"/>
</dbReference>
<dbReference type="GO" id="GO:0008170">
    <property type="term" value="F:N-methyltransferase activity"/>
    <property type="evidence" value="ECO:0007669"/>
    <property type="project" value="InterPro"/>
</dbReference>
<evidence type="ECO:0000313" key="11">
    <source>
        <dbReference type="EMBL" id="QBG78457.1"/>
    </source>
</evidence>
<protein>
    <recommendedName>
        <fullName evidence="2">site-specific DNA-methyltransferase (cytosine-N(4)-specific)</fullName>
        <ecNumber evidence="2">2.1.1.113</ecNumber>
    </recommendedName>
</protein>
<comment type="catalytic activity">
    <reaction evidence="8">
        <text>a 2'-deoxycytidine in DNA + S-adenosyl-L-methionine = an N(4)-methyl-2'-deoxycytidine in DNA + S-adenosyl-L-homocysteine + H(+)</text>
        <dbReference type="Rhea" id="RHEA:16857"/>
        <dbReference type="Rhea" id="RHEA-COMP:11369"/>
        <dbReference type="Rhea" id="RHEA-COMP:13674"/>
        <dbReference type="ChEBI" id="CHEBI:15378"/>
        <dbReference type="ChEBI" id="CHEBI:57856"/>
        <dbReference type="ChEBI" id="CHEBI:59789"/>
        <dbReference type="ChEBI" id="CHEBI:85452"/>
        <dbReference type="ChEBI" id="CHEBI:137933"/>
        <dbReference type="EC" id="2.1.1.113"/>
    </reaction>
</comment>
<reference evidence="12" key="1">
    <citation type="submission" date="2019-02" db="EMBL/GenBank/DDBJ databases">
        <authorList>
            <person name="Montgomery M.T."/>
            <person name="Garlena R.A."/>
            <person name="Russell D.A."/>
            <person name="Pope W.H."/>
            <person name="Jacobs-Sera D."/>
            <person name="Hatfull G.F."/>
        </authorList>
    </citation>
    <scope>NUCLEOTIDE SEQUENCE [LARGE SCALE GENOMIC DNA]</scope>
</reference>
<evidence type="ECO:0000256" key="8">
    <source>
        <dbReference type="ARBA" id="ARBA00049120"/>
    </source>
</evidence>
<dbReference type="InterPro" id="IPR001091">
    <property type="entry name" value="RM_Methyltransferase"/>
</dbReference>
<organism evidence="11 12">
    <name type="scientific">Gordonia phage Walrus</name>
    <dbReference type="NCBI Taxonomy" id="2517927"/>
    <lineage>
        <taxon>Viruses</taxon>
        <taxon>Duplodnaviria</taxon>
        <taxon>Heunggongvirae</taxon>
        <taxon>Uroviricota</taxon>
        <taxon>Caudoviricetes</taxon>
        <taxon>Jujuvirus</taxon>
        <taxon>Jujuvirus walrus</taxon>
    </lineage>
</organism>
<dbReference type="KEGG" id="vg:65119490"/>
<keyword evidence="12" id="KW-1185">Reference proteome</keyword>
<dbReference type="EMBL" id="MK501729">
    <property type="protein sequence ID" value="QBG78457.1"/>
    <property type="molecule type" value="Genomic_DNA"/>
</dbReference>
<keyword evidence="3 11" id="KW-0489">Methyltransferase</keyword>
<dbReference type="SUPFAM" id="SSF53335">
    <property type="entry name" value="S-adenosyl-L-methionine-dependent methyltransferases"/>
    <property type="match status" value="1"/>
</dbReference>
<dbReference type="GO" id="GO:0003677">
    <property type="term" value="F:DNA binding"/>
    <property type="evidence" value="ECO:0007669"/>
    <property type="project" value="UniProtKB-KW"/>
</dbReference>
<keyword evidence="7" id="KW-0238">DNA-binding</keyword>
<dbReference type="InterPro" id="IPR029063">
    <property type="entry name" value="SAM-dependent_MTases_sf"/>
</dbReference>
<dbReference type="PROSITE" id="PS00093">
    <property type="entry name" value="N4_MTASE"/>
    <property type="match status" value="1"/>
</dbReference>
<dbReference type="GO" id="GO:0009307">
    <property type="term" value="P:DNA restriction-modification system"/>
    <property type="evidence" value="ECO:0007669"/>
    <property type="project" value="UniProtKB-KW"/>
</dbReference>